<evidence type="ECO:0000313" key="2">
    <source>
        <dbReference type="Proteomes" id="UP000789405"/>
    </source>
</evidence>
<dbReference type="Proteomes" id="UP000789405">
    <property type="component" value="Unassembled WGS sequence"/>
</dbReference>
<dbReference type="OrthoDB" id="10566352at2759"/>
<proteinExistence type="predicted"/>
<gene>
    <name evidence="1" type="ORF">DERYTH_LOCUS7681</name>
</gene>
<organism evidence="1 2">
    <name type="scientific">Dentiscutata erythropus</name>
    <dbReference type="NCBI Taxonomy" id="1348616"/>
    <lineage>
        <taxon>Eukaryota</taxon>
        <taxon>Fungi</taxon>
        <taxon>Fungi incertae sedis</taxon>
        <taxon>Mucoromycota</taxon>
        <taxon>Glomeromycotina</taxon>
        <taxon>Glomeromycetes</taxon>
        <taxon>Diversisporales</taxon>
        <taxon>Gigasporaceae</taxon>
        <taxon>Dentiscutata</taxon>
    </lineage>
</organism>
<keyword evidence="2" id="KW-1185">Reference proteome</keyword>
<feature type="non-terminal residue" evidence="1">
    <location>
        <position position="60"/>
    </location>
</feature>
<reference evidence="1" key="1">
    <citation type="submission" date="2021-06" db="EMBL/GenBank/DDBJ databases">
        <authorList>
            <person name="Kallberg Y."/>
            <person name="Tangrot J."/>
            <person name="Rosling A."/>
        </authorList>
    </citation>
    <scope>NUCLEOTIDE SEQUENCE</scope>
    <source>
        <strain evidence="1">MA453B</strain>
    </source>
</reference>
<comment type="caution">
    <text evidence="1">The sequence shown here is derived from an EMBL/GenBank/DDBJ whole genome shotgun (WGS) entry which is preliminary data.</text>
</comment>
<sequence>MFRNKNRETILHLFDDIFKELQYLLNTKVLIVVVEFSKTPIIDTDSGSDSDDLSYLLNTK</sequence>
<dbReference type="AlphaFoldDB" id="A0A9N9CK47"/>
<accession>A0A9N9CK47</accession>
<name>A0A9N9CK47_9GLOM</name>
<protein>
    <submittedName>
        <fullName evidence="1">16521_t:CDS:1</fullName>
    </submittedName>
</protein>
<dbReference type="EMBL" id="CAJVPY010003785">
    <property type="protein sequence ID" value="CAG8601808.1"/>
    <property type="molecule type" value="Genomic_DNA"/>
</dbReference>
<evidence type="ECO:0000313" key="1">
    <source>
        <dbReference type="EMBL" id="CAG8601808.1"/>
    </source>
</evidence>